<sequence>MEQNKKYYVSGQLDSINGVFDVGIEVTEENAFMAAIKAFKDMEDYFDIDDVTILGVEEVQDGDY</sequence>
<evidence type="ECO:0000313" key="2">
    <source>
        <dbReference type="Proteomes" id="UP000347383"/>
    </source>
</evidence>
<name>A0A9X7RYQ2_STRDY</name>
<protein>
    <submittedName>
        <fullName evidence="1">Uncharacterized protein</fullName>
    </submittedName>
</protein>
<gene>
    <name evidence="1" type="ORF">EA457_02090</name>
</gene>
<evidence type="ECO:0000313" key="1">
    <source>
        <dbReference type="EMBL" id="QGH01422.1"/>
    </source>
</evidence>
<reference evidence="1 2" key="1">
    <citation type="submission" date="2018-10" db="EMBL/GenBank/DDBJ databases">
        <title>Comparative Genomics Analysis of the Streptococcus dysgalactiae subspecies dysgalactiae.</title>
        <authorList>
            <person name="Koh T.H."/>
            <person name="Abdul Rahman N."/>
            <person name="Sessions O.M."/>
        </authorList>
    </citation>
    <scope>NUCLEOTIDE SEQUENCE [LARGE SCALE GENOMIC DNA]</scope>
    <source>
        <strain evidence="1 2">DB60705-15</strain>
    </source>
</reference>
<dbReference type="Proteomes" id="UP000347383">
    <property type="component" value="Chromosome"/>
</dbReference>
<dbReference type="AlphaFoldDB" id="A0A9X7RYQ2"/>
<organism evidence="1 2">
    <name type="scientific">Streptococcus dysgalactiae subsp. dysgalactiae</name>
    <dbReference type="NCBI Taxonomy" id="99822"/>
    <lineage>
        <taxon>Bacteria</taxon>
        <taxon>Bacillati</taxon>
        <taxon>Bacillota</taxon>
        <taxon>Bacilli</taxon>
        <taxon>Lactobacillales</taxon>
        <taxon>Streptococcaceae</taxon>
        <taxon>Streptococcus</taxon>
    </lineage>
</organism>
<proteinExistence type="predicted"/>
<dbReference type="RefSeq" id="WP_115261906.1">
    <property type="nucleotide sequence ID" value="NZ_CP033165.1"/>
</dbReference>
<dbReference type="EMBL" id="CP033165">
    <property type="protein sequence ID" value="QGH01422.1"/>
    <property type="molecule type" value="Genomic_DNA"/>
</dbReference>
<accession>A0A9X7RYQ2</accession>